<reference evidence="1" key="2">
    <citation type="journal article" date="2022" name="Res Sq">
        <title>Comparative Genomics Reveals Insights into the Divergent Evolution of Astigmatic Mites and Household Pest Adaptations.</title>
        <authorList>
            <person name="Xiong Q."/>
            <person name="Wan A.T.-Y."/>
            <person name="Liu X.-Y."/>
            <person name="Fung C.S.-H."/>
            <person name="Xiao X."/>
            <person name="Malainual N."/>
            <person name="Hou J."/>
            <person name="Wang L."/>
            <person name="Wang M."/>
            <person name="Yang K."/>
            <person name="Cui Y."/>
            <person name="Leung E."/>
            <person name="Nong W."/>
            <person name="Shin S.-K."/>
            <person name="Au S."/>
            <person name="Jeong K.Y."/>
            <person name="Chew F.T."/>
            <person name="Hui J."/>
            <person name="Leung T.F."/>
            <person name="Tungtrongchitr A."/>
            <person name="Zhong N."/>
            <person name="Liu Z."/>
            <person name="Tsui S."/>
        </authorList>
    </citation>
    <scope>NUCLEOTIDE SEQUENCE</scope>
    <source>
        <strain evidence="1">Derf</strain>
        <tissue evidence="1">Whole organism</tissue>
    </source>
</reference>
<keyword evidence="2" id="KW-1185">Reference proteome</keyword>
<accession>A0A922HMQ2</accession>
<proteinExistence type="predicted"/>
<name>A0A922HMQ2_DERFA</name>
<gene>
    <name evidence="1" type="ORF">DERF_016732</name>
</gene>
<protein>
    <submittedName>
        <fullName evidence="1">Uncharacterized protein</fullName>
    </submittedName>
</protein>
<organism evidence="1 2">
    <name type="scientific">Dermatophagoides farinae</name>
    <name type="common">American house dust mite</name>
    <dbReference type="NCBI Taxonomy" id="6954"/>
    <lineage>
        <taxon>Eukaryota</taxon>
        <taxon>Metazoa</taxon>
        <taxon>Ecdysozoa</taxon>
        <taxon>Arthropoda</taxon>
        <taxon>Chelicerata</taxon>
        <taxon>Arachnida</taxon>
        <taxon>Acari</taxon>
        <taxon>Acariformes</taxon>
        <taxon>Sarcoptiformes</taxon>
        <taxon>Astigmata</taxon>
        <taxon>Psoroptidia</taxon>
        <taxon>Analgoidea</taxon>
        <taxon>Pyroglyphidae</taxon>
        <taxon>Dermatophagoidinae</taxon>
        <taxon>Dermatophagoides</taxon>
    </lineage>
</organism>
<comment type="caution">
    <text evidence="1">The sequence shown here is derived from an EMBL/GenBank/DDBJ whole genome shotgun (WGS) entry which is preliminary data.</text>
</comment>
<evidence type="ECO:0000313" key="1">
    <source>
        <dbReference type="EMBL" id="KAH9490535.1"/>
    </source>
</evidence>
<evidence type="ECO:0000313" key="2">
    <source>
        <dbReference type="Proteomes" id="UP000790347"/>
    </source>
</evidence>
<dbReference type="AlphaFoldDB" id="A0A922HMQ2"/>
<reference evidence="1" key="1">
    <citation type="submission" date="2013-05" db="EMBL/GenBank/DDBJ databases">
        <authorList>
            <person name="Yim A.K.Y."/>
            <person name="Chan T.F."/>
            <person name="Ji K.M."/>
            <person name="Liu X.Y."/>
            <person name="Zhou J.W."/>
            <person name="Li R.Q."/>
            <person name="Yang K.Y."/>
            <person name="Li J."/>
            <person name="Li M."/>
            <person name="Law P.T.W."/>
            <person name="Wu Y.L."/>
            <person name="Cai Z.L."/>
            <person name="Qin H."/>
            <person name="Bao Y."/>
            <person name="Leung R.K.K."/>
            <person name="Ng P.K.S."/>
            <person name="Zou J."/>
            <person name="Zhong X.J."/>
            <person name="Ran P.X."/>
            <person name="Zhong N.S."/>
            <person name="Liu Z.G."/>
            <person name="Tsui S.K.W."/>
        </authorList>
    </citation>
    <scope>NUCLEOTIDE SEQUENCE</scope>
    <source>
        <strain evidence="1">Derf</strain>
        <tissue evidence="1">Whole organism</tissue>
    </source>
</reference>
<dbReference type="Proteomes" id="UP000790347">
    <property type="component" value="Unassembled WGS sequence"/>
</dbReference>
<dbReference type="EMBL" id="ASGP02000010">
    <property type="protein sequence ID" value="KAH9490535.1"/>
    <property type="molecule type" value="Genomic_DNA"/>
</dbReference>
<sequence>MSMFCISHFLIPYSYNRKIEVFFSTKIIEYRWTNIKRDKKNHFYIIVFNCYHPFFGKEHHLLIRFSLFHHNNNNKDHIIHSQLLPIQVFY</sequence>